<feature type="coiled-coil region" evidence="1">
    <location>
        <begin position="820"/>
        <end position="847"/>
    </location>
</feature>
<organism evidence="2 3">
    <name type="scientific">Rotaria magnacalcarata</name>
    <dbReference type="NCBI Taxonomy" id="392030"/>
    <lineage>
        <taxon>Eukaryota</taxon>
        <taxon>Metazoa</taxon>
        <taxon>Spiralia</taxon>
        <taxon>Gnathifera</taxon>
        <taxon>Rotifera</taxon>
        <taxon>Eurotatoria</taxon>
        <taxon>Bdelloidea</taxon>
        <taxon>Philodinida</taxon>
        <taxon>Philodinidae</taxon>
        <taxon>Rotaria</taxon>
    </lineage>
</organism>
<protein>
    <submittedName>
        <fullName evidence="2">Uncharacterized protein</fullName>
    </submittedName>
</protein>
<dbReference type="EMBL" id="CAJOBH010038391">
    <property type="protein sequence ID" value="CAF4314728.1"/>
    <property type="molecule type" value="Genomic_DNA"/>
</dbReference>
<accession>A0A8S2TYP6</accession>
<reference evidence="2" key="1">
    <citation type="submission" date="2021-02" db="EMBL/GenBank/DDBJ databases">
        <authorList>
            <person name="Nowell W R."/>
        </authorList>
    </citation>
    <scope>NUCLEOTIDE SEQUENCE</scope>
</reference>
<dbReference type="PANTHER" id="PTHR33845:SF1">
    <property type="entry name" value="C2H2-TYPE DOMAIN-CONTAINING PROTEIN"/>
    <property type="match status" value="1"/>
</dbReference>
<name>A0A8S2TYP6_9BILA</name>
<sequence>MEDDDPDHQSPHDNSIEAEKLSKQLAALDSFISACDSNRKISTTTSYKNLSHRVKMRYVNLVKFITRSAASLIASSDSDMLMHDSFNDVNNDDSSIVLDGNFRQIMSGVSEAYINAESWQSRREILSILAPKLSLKLMQSSVPGITKGRFSSPRLHARKYGVGSKVEVTTKVVQRFDDCQIAHFVDFIVSPHVCTDLPFGEKVLKLSSGVELFIPNTIRNMGPTRIVDQYLFYCKEMCSDFEPLGKSSLFTILEICKASTRKSLQGINYFAAEGGEAFGGIKKLIEDKAALSMDSERLIENLKRARFYLKSDYKVHVRRSSDIADHCCAYALSDLKGQNFVQDCDHEHDQSCIECSNLSNTLNETERFIKQTETDEELLDRAVKKFQSYRESIEAWKAHLLRSINQDLCRENLLNKLSNDEIYLNLDWAMKFLPVKSRQPQSEFFDKRGISWHITVVMKNDESFDKEDSVFDEDGDALDDSQQTSDQAMSDFSIENEEDTNDIIKEGGKGPCDRYAAVIKSNVRRYLNENHNVTNASEFVAACQSYKGIKGVTAFDCRIEKSPFKKRSKCNIKQITNYFNFEYQNGGLLVHRSWNIGSGLLIPWSQLNYDKSILNITSSEITSCVPDWVQTKGKSSTEIMEVEDSDLQEEESVKACFKEASIYECDVEVGCTAEFIKFGNYINHILIGNHNRTVEKFSLKDSVMKIYHTKLDEIENRHIVSMDMSLTEAIADETNILSKDWALPIRKPKKEFSDKQQGYLRENFDEGISSVRHWKPKEVILDMETLKEKGKFYFAASDILSESLSNKTVNITDSKNDDEDEETDSEMEALEEDFQDIENAVEEITVLENFSTRAKIAPQLIARWGQPLFERYFSIGACSARGELDPDTY</sequence>
<evidence type="ECO:0000313" key="3">
    <source>
        <dbReference type="Proteomes" id="UP000681967"/>
    </source>
</evidence>
<proteinExistence type="predicted"/>
<keyword evidence="1" id="KW-0175">Coiled coil</keyword>
<evidence type="ECO:0000313" key="2">
    <source>
        <dbReference type="EMBL" id="CAF4314728.1"/>
    </source>
</evidence>
<comment type="caution">
    <text evidence="2">The sequence shown here is derived from an EMBL/GenBank/DDBJ whole genome shotgun (WGS) entry which is preliminary data.</text>
</comment>
<dbReference type="PANTHER" id="PTHR33845">
    <property type="entry name" value="C2H2-TYPE DOMAIN-CONTAINING PROTEIN"/>
    <property type="match status" value="1"/>
</dbReference>
<dbReference type="Proteomes" id="UP000681967">
    <property type="component" value="Unassembled WGS sequence"/>
</dbReference>
<gene>
    <name evidence="2" type="ORF">BYL167_LOCUS28027</name>
</gene>
<dbReference type="AlphaFoldDB" id="A0A8S2TYP6"/>
<feature type="non-terminal residue" evidence="2">
    <location>
        <position position="1"/>
    </location>
</feature>
<evidence type="ECO:0000256" key="1">
    <source>
        <dbReference type="SAM" id="Coils"/>
    </source>
</evidence>